<organism evidence="5 6">
    <name type="scientific">Microbacterium panaciterrae</name>
    <dbReference type="NCBI Taxonomy" id="985759"/>
    <lineage>
        <taxon>Bacteria</taxon>
        <taxon>Bacillati</taxon>
        <taxon>Actinomycetota</taxon>
        <taxon>Actinomycetes</taxon>
        <taxon>Micrococcales</taxon>
        <taxon>Microbacteriaceae</taxon>
        <taxon>Microbacterium</taxon>
    </lineage>
</organism>
<sequence>MTTTLITGANKGLGKETARALVAEGHTVWLGARDAERGRAAAEELGARFVQLDVTDDASVAAALETIRDAGTGLDVLVNNAGIAKRGEGMSEAMDGPSVLVVFDTNVVGIVRVTEAALPLLEASTNPVIVNVSSALGSFWATHEATRPAAHFVSVIYGSSKAAVSMLTVQYAKAHPRLRINAVEPGITATELGGGSPDAHPGRPAAESARIVARMAMVGPDGPSGTFQEDDGELGW</sequence>
<dbReference type="Pfam" id="PF00106">
    <property type="entry name" value="adh_short"/>
    <property type="match status" value="1"/>
</dbReference>
<dbReference type="EMBL" id="BAABGP010000003">
    <property type="protein sequence ID" value="GAA4479333.1"/>
    <property type="molecule type" value="Genomic_DNA"/>
</dbReference>
<reference evidence="6" key="1">
    <citation type="journal article" date="2019" name="Int. J. Syst. Evol. Microbiol.">
        <title>The Global Catalogue of Microorganisms (GCM) 10K type strain sequencing project: providing services to taxonomists for standard genome sequencing and annotation.</title>
        <authorList>
            <consortium name="The Broad Institute Genomics Platform"/>
            <consortium name="The Broad Institute Genome Sequencing Center for Infectious Disease"/>
            <person name="Wu L."/>
            <person name="Ma J."/>
        </authorList>
    </citation>
    <scope>NUCLEOTIDE SEQUENCE [LARGE SCALE GENOMIC DNA]</scope>
    <source>
        <strain evidence="6">JCM 17839</strain>
    </source>
</reference>
<dbReference type="InterPro" id="IPR036291">
    <property type="entry name" value="NAD(P)-bd_dom_sf"/>
</dbReference>
<gene>
    <name evidence="5" type="ORF">GCM10023171_04670</name>
</gene>
<dbReference type="InterPro" id="IPR002347">
    <property type="entry name" value="SDR_fam"/>
</dbReference>
<evidence type="ECO:0000313" key="5">
    <source>
        <dbReference type="EMBL" id="GAA4479333.1"/>
    </source>
</evidence>
<keyword evidence="2" id="KW-0521">NADP</keyword>
<evidence type="ECO:0000256" key="1">
    <source>
        <dbReference type="ARBA" id="ARBA00006484"/>
    </source>
</evidence>
<protein>
    <submittedName>
        <fullName evidence="5">SDR family NAD(P)-dependent oxidoreductase</fullName>
    </submittedName>
</protein>
<evidence type="ECO:0000256" key="2">
    <source>
        <dbReference type="ARBA" id="ARBA00022857"/>
    </source>
</evidence>
<dbReference type="Gene3D" id="3.40.50.720">
    <property type="entry name" value="NAD(P)-binding Rossmann-like Domain"/>
    <property type="match status" value="1"/>
</dbReference>
<evidence type="ECO:0000313" key="6">
    <source>
        <dbReference type="Proteomes" id="UP001500731"/>
    </source>
</evidence>
<evidence type="ECO:0000256" key="3">
    <source>
        <dbReference type="ARBA" id="ARBA00023002"/>
    </source>
</evidence>
<comment type="similarity">
    <text evidence="1 4">Belongs to the short-chain dehydrogenases/reductases (SDR) family.</text>
</comment>
<keyword evidence="3" id="KW-0560">Oxidoreductase</keyword>
<dbReference type="RefSeq" id="WP_345183922.1">
    <property type="nucleotide sequence ID" value="NZ_BAABGP010000003.1"/>
</dbReference>
<dbReference type="PANTHER" id="PTHR43490:SF99">
    <property type="entry name" value="SHORT-CHAIN DEHYDROGENASE_REDUCTASE"/>
    <property type="match status" value="1"/>
</dbReference>
<dbReference type="Proteomes" id="UP001500731">
    <property type="component" value="Unassembled WGS sequence"/>
</dbReference>
<dbReference type="PRINTS" id="PR00080">
    <property type="entry name" value="SDRFAMILY"/>
</dbReference>
<evidence type="ECO:0000256" key="4">
    <source>
        <dbReference type="RuleBase" id="RU000363"/>
    </source>
</evidence>
<keyword evidence="6" id="KW-1185">Reference proteome</keyword>
<dbReference type="PRINTS" id="PR00081">
    <property type="entry name" value="GDHRDH"/>
</dbReference>
<dbReference type="SUPFAM" id="SSF51735">
    <property type="entry name" value="NAD(P)-binding Rossmann-fold domains"/>
    <property type="match status" value="1"/>
</dbReference>
<proteinExistence type="inferred from homology"/>
<dbReference type="PANTHER" id="PTHR43490">
    <property type="entry name" value="(+)-NEOMENTHOL DEHYDROGENASE"/>
    <property type="match status" value="1"/>
</dbReference>
<accession>A0ABP8P0G5</accession>
<name>A0ABP8P0G5_9MICO</name>
<comment type="caution">
    <text evidence="5">The sequence shown here is derived from an EMBL/GenBank/DDBJ whole genome shotgun (WGS) entry which is preliminary data.</text>
</comment>